<comment type="caution">
    <text evidence="3">The sequence shown here is derived from an EMBL/GenBank/DDBJ whole genome shotgun (WGS) entry which is preliminary data.</text>
</comment>
<dbReference type="AlphaFoldDB" id="A0A3D8RD49"/>
<evidence type="ECO:0000313" key="4">
    <source>
        <dbReference type="Proteomes" id="UP000256328"/>
    </source>
</evidence>
<dbReference type="InterPro" id="IPR046497">
    <property type="entry name" value="DUF6590"/>
</dbReference>
<accession>A0A3D8RD49</accession>
<organism evidence="3 4">
    <name type="scientific">Coleophoma crateriformis</name>
    <dbReference type="NCBI Taxonomy" id="565419"/>
    <lineage>
        <taxon>Eukaryota</taxon>
        <taxon>Fungi</taxon>
        <taxon>Dikarya</taxon>
        <taxon>Ascomycota</taxon>
        <taxon>Pezizomycotina</taxon>
        <taxon>Leotiomycetes</taxon>
        <taxon>Helotiales</taxon>
        <taxon>Dermateaceae</taxon>
        <taxon>Coleophoma</taxon>
    </lineage>
</organism>
<dbReference type="Proteomes" id="UP000256328">
    <property type="component" value="Unassembled WGS sequence"/>
</dbReference>
<evidence type="ECO:0000256" key="1">
    <source>
        <dbReference type="SAM" id="MobiDB-lite"/>
    </source>
</evidence>
<sequence>MSFANRFAALDMDLTRGPRDDETQPIPEDPHAPSLCPSVTQREINTASHGDMKQLHRKFYPPGTVFSTYEHLSMTPQDQKQLLDECKEDYVGYRRYVSQNGESLTRNILYTESDNDQHYFWIESHRRRYCVVRTLLSHCIALPILESREGRCSNTVDWDKPNFCSIRSPRHDQAPAEGVHASLIMIPSRRGSQLPNTSSVQLNYPYSHNYKRMAQIEGTLEPESLRRLINLYNYYSVSPRISLPDSR</sequence>
<dbReference type="Pfam" id="PF20233">
    <property type="entry name" value="DUF6590"/>
    <property type="match status" value="1"/>
</dbReference>
<feature type="compositionally biased region" description="Basic and acidic residues" evidence="1">
    <location>
        <begin position="13"/>
        <end position="22"/>
    </location>
</feature>
<dbReference type="EMBL" id="PDLN01000011">
    <property type="protein sequence ID" value="RDW71821.1"/>
    <property type="molecule type" value="Genomic_DNA"/>
</dbReference>
<protein>
    <recommendedName>
        <fullName evidence="2">DUF6590 domain-containing protein</fullName>
    </recommendedName>
</protein>
<gene>
    <name evidence="3" type="ORF">BP5796_07855</name>
</gene>
<reference evidence="3 4" key="1">
    <citation type="journal article" date="2018" name="IMA Fungus">
        <title>IMA Genome-F 9: Draft genome sequence of Annulohypoxylon stygium, Aspergillus mulundensis, Berkeleyomyces basicola (syn. Thielaviopsis basicola), Ceratocystis smalleyi, two Cercospora beticola strains, Coleophoma cylindrospora, Fusarium fracticaudum, Phialophora cf. hyalina, and Morchella septimelata.</title>
        <authorList>
            <person name="Wingfield B.D."/>
            <person name="Bills G.F."/>
            <person name="Dong Y."/>
            <person name="Huang W."/>
            <person name="Nel W.J."/>
            <person name="Swalarsk-Parry B.S."/>
            <person name="Vaghefi N."/>
            <person name="Wilken P.M."/>
            <person name="An Z."/>
            <person name="de Beer Z.W."/>
            <person name="De Vos L."/>
            <person name="Chen L."/>
            <person name="Duong T.A."/>
            <person name="Gao Y."/>
            <person name="Hammerbacher A."/>
            <person name="Kikkert J.R."/>
            <person name="Li Y."/>
            <person name="Li H."/>
            <person name="Li K."/>
            <person name="Li Q."/>
            <person name="Liu X."/>
            <person name="Ma X."/>
            <person name="Naidoo K."/>
            <person name="Pethybridge S.J."/>
            <person name="Sun J."/>
            <person name="Steenkamp E.T."/>
            <person name="van der Nest M.A."/>
            <person name="van Wyk S."/>
            <person name="Wingfield M.J."/>
            <person name="Xiong C."/>
            <person name="Yue Q."/>
            <person name="Zhang X."/>
        </authorList>
    </citation>
    <scope>NUCLEOTIDE SEQUENCE [LARGE SCALE GENOMIC DNA]</scope>
    <source>
        <strain evidence="3 4">BP5796</strain>
    </source>
</reference>
<evidence type="ECO:0000313" key="3">
    <source>
        <dbReference type="EMBL" id="RDW71821.1"/>
    </source>
</evidence>
<name>A0A3D8RD49_9HELO</name>
<evidence type="ECO:0000259" key="2">
    <source>
        <dbReference type="Pfam" id="PF20233"/>
    </source>
</evidence>
<proteinExistence type="predicted"/>
<feature type="domain" description="DUF6590" evidence="2">
    <location>
        <begin position="57"/>
        <end position="229"/>
    </location>
</feature>
<feature type="region of interest" description="Disordered" evidence="1">
    <location>
        <begin position="12"/>
        <end position="37"/>
    </location>
</feature>
<keyword evidence="4" id="KW-1185">Reference proteome</keyword>
<dbReference type="OrthoDB" id="10304125at2759"/>